<protein>
    <recommendedName>
        <fullName evidence="3">Lipoprotein</fullName>
    </recommendedName>
</protein>
<dbReference type="AlphaFoldDB" id="A0A4S8PG61"/>
<dbReference type="Proteomes" id="UP000305792">
    <property type="component" value="Unassembled WGS sequence"/>
</dbReference>
<reference evidence="1 2" key="1">
    <citation type="journal article" date="2018" name="Int. J. Syst. Evol. Microbiol.">
        <title>Glycomyces paridis sp. nov., isolated from the medicinal plant Paris polyphylla.</title>
        <authorList>
            <person name="Fang X.M."/>
            <person name="Bai J.L."/>
            <person name="Su J."/>
            <person name="Zhao L.L."/>
            <person name="Liu H.Y."/>
            <person name="Ma B.P."/>
            <person name="Zhang Y.Q."/>
            <person name="Yu L.Y."/>
        </authorList>
    </citation>
    <scope>NUCLEOTIDE SEQUENCE [LARGE SCALE GENOMIC DNA]</scope>
    <source>
        <strain evidence="1 2">CPCC 204357</strain>
    </source>
</reference>
<dbReference type="RefSeq" id="WP_136529251.1">
    <property type="nucleotide sequence ID" value="NZ_STGX01000005.1"/>
</dbReference>
<proteinExistence type="predicted"/>
<name>A0A4S8PG61_9ACTN</name>
<sequence length="131" mass="12904">MLRNGVGTALGVLLLCAAGCGTSGRESGAEAAASDFLAAVDRGDGAAACAALAPDAAEGLASSEDLPCAEAFAKADVPGGAVESVEVWGDRAQVRTGADVLFLAELDGGWKVAAAECEARGDRPHECEVGA</sequence>
<organism evidence="1 2">
    <name type="scientific">Glycomyces paridis</name>
    <dbReference type="NCBI Taxonomy" id="2126555"/>
    <lineage>
        <taxon>Bacteria</taxon>
        <taxon>Bacillati</taxon>
        <taxon>Actinomycetota</taxon>
        <taxon>Actinomycetes</taxon>
        <taxon>Glycomycetales</taxon>
        <taxon>Glycomycetaceae</taxon>
        <taxon>Glycomyces</taxon>
    </lineage>
</organism>
<comment type="caution">
    <text evidence="1">The sequence shown here is derived from an EMBL/GenBank/DDBJ whole genome shotgun (WGS) entry which is preliminary data.</text>
</comment>
<evidence type="ECO:0000313" key="2">
    <source>
        <dbReference type="Proteomes" id="UP000305792"/>
    </source>
</evidence>
<gene>
    <name evidence="1" type="ORF">E9998_08340</name>
</gene>
<evidence type="ECO:0008006" key="3">
    <source>
        <dbReference type="Google" id="ProtNLM"/>
    </source>
</evidence>
<dbReference type="EMBL" id="STGX01000005">
    <property type="protein sequence ID" value="THV29508.1"/>
    <property type="molecule type" value="Genomic_DNA"/>
</dbReference>
<accession>A0A4S8PG61</accession>
<evidence type="ECO:0000313" key="1">
    <source>
        <dbReference type="EMBL" id="THV29508.1"/>
    </source>
</evidence>
<dbReference type="OrthoDB" id="5193742at2"/>
<keyword evidence="2" id="KW-1185">Reference proteome</keyword>